<accession>A0AA35ZJN2</accession>
<proteinExistence type="predicted"/>
<evidence type="ECO:0000313" key="3">
    <source>
        <dbReference type="Proteomes" id="UP001177003"/>
    </source>
</evidence>
<evidence type="ECO:0000313" key="2">
    <source>
        <dbReference type="EMBL" id="CAI9293870.1"/>
    </source>
</evidence>
<protein>
    <submittedName>
        <fullName evidence="2">Uncharacterized protein</fullName>
    </submittedName>
</protein>
<dbReference type="EMBL" id="OX465083">
    <property type="protein sequence ID" value="CAI9293870.1"/>
    <property type="molecule type" value="Genomic_DNA"/>
</dbReference>
<reference evidence="2" key="1">
    <citation type="submission" date="2023-04" db="EMBL/GenBank/DDBJ databases">
        <authorList>
            <person name="Vijverberg K."/>
            <person name="Xiong W."/>
            <person name="Schranz E."/>
        </authorList>
    </citation>
    <scope>NUCLEOTIDE SEQUENCE</scope>
</reference>
<feature type="compositionally biased region" description="Basic and acidic residues" evidence="1">
    <location>
        <begin position="200"/>
        <end position="214"/>
    </location>
</feature>
<feature type="region of interest" description="Disordered" evidence="1">
    <location>
        <begin position="128"/>
        <end position="241"/>
    </location>
</feature>
<name>A0AA35ZJN2_LACSI</name>
<gene>
    <name evidence="2" type="ORF">LSALG_LOCUS32878</name>
</gene>
<evidence type="ECO:0000256" key="1">
    <source>
        <dbReference type="SAM" id="MobiDB-lite"/>
    </source>
</evidence>
<organism evidence="2 3">
    <name type="scientific">Lactuca saligna</name>
    <name type="common">Willowleaf lettuce</name>
    <dbReference type="NCBI Taxonomy" id="75948"/>
    <lineage>
        <taxon>Eukaryota</taxon>
        <taxon>Viridiplantae</taxon>
        <taxon>Streptophyta</taxon>
        <taxon>Embryophyta</taxon>
        <taxon>Tracheophyta</taxon>
        <taxon>Spermatophyta</taxon>
        <taxon>Magnoliopsida</taxon>
        <taxon>eudicotyledons</taxon>
        <taxon>Gunneridae</taxon>
        <taxon>Pentapetalae</taxon>
        <taxon>asterids</taxon>
        <taxon>campanulids</taxon>
        <taxon>Asterales</taxon>
        <taxon>Asteraceae</taxon>
        <taxon>Cichorioideae</taxon>
        <taxon>Cichorieae</taxon>
        <taxon>Lactucinae</taxon>
        <taxon>Lactuca</taxon>
    </lineage>
</organism>
<dbReference type="AlphaFoldDB" id="A0AA35ZJN2"/>
<feature type="compositionally biased region" description="Polar residues" evidence="1">
    <location>
        <begin position="226"/>
        <end position="235"/>
    </location>
</feature>
<sequence>MTLLYGLYTGMNIDFGSVLWAQLIHSTISTSRHTEISCARFWSLIVRRAIVKQNIPTMQDILAFTISTLHTTWIIVADASKFSFIGSILEVMFRDVPASSKILEGFRKPTPSGFRPLTPYMQAAIDVVDKPKKGGKGSKKGEKKIVTKEGPSGATKPSSKKRKAPAASFASTPKRRKHPARKRKTPTPSAREESDFETDSNVRIEETQLVRNEEPTANPEPLVHNTEGTTNQELLSSKSSSSDAYSKATVESLFECITKQHVANAAKMNAAVSKSADVRKSTTQKFNKLISKTTTFMENYITTYNNNIAFTNEALQNLGAMFKTEKINLEKIHTGLQQDHASF</sequence>
<dbReference type="Proteomes" id="UP001177003">
    <property type="component" value="Chromosome 7"/>
</dbReference>
<feature type="compositionally biased region" description="Basic residues" evidence="1">
    <location>
        <begin position="173"/>
        <end position="185"/>
    </location>
</feature>
<keyword evidence="3" id="KW-1185">Reference proteome</keyword>